<keyword evidence="1" id="KW-1185">Reference proteome</keyword>
<dbReference type="Proteomes" id="UP000887565">
    <property type="component" value="Unplaced"/>
</dbReference>
<reference evidence="2" key="1">
    <citation type="submission" date="2022-11" db="UniProtKB">
        <authorList>
            <consortium name="WormBaseParasite"/>
        </authorList>
    </citation>
    <scope>IDENTIFICATION</scope>
</reference>
<sequence length="121" mass="13605">MYQKLCTSILDEVMCDQSFTARGLNQNPEEISHILTRTSPPTFIQFIPANLITLSCFFVCDFAAAAFHFAPNAGSQRIRFFLFIASTATTHTQRELSDVDFGESAAVAEILRDEKQEEIYS</sequence>
<protein>
    <submittedName>
        <fullName evidence="2">Uncharacterized protein</fullName>
    </submittedName>
</protein>
<name>A0A915IXW5_ROMCU</name>
<dbReference type="WBParaSite" id="nRc.2.0.1.t19041-RA">
    <property type="protein sequence ID" value="nRc.2.0.1.t19041-RA"/>
    <property type="gene ID" value="nRc.2.0.1.g19041"/>
</dbReference>
<evidence type="ECO:0000313" key="1">
    <source>
        <dbReference type="Proteomes" id="UP000887565"/>
    </source>
</evidence>
<organism evidence="1 2">
    <name type="scientific">Romanomermis culicivorax</name>
    <name type="common">Nematode worm</name>
    <dbReference type="NCBI Taxonomy" id="13658"/>
    <lineage>
        <taxon>Eukaryota</taxon>
        <taxon>Metazoa</taxon>
        <taxon>Ecdysozoa</taxon>
        <taxon>Nematoda</taxon>
        <taxon>Enoplea</taxon>
        <taxon>Dorylaimia</taxon>
        <taxon>Mermithida</taxon>
        <taxon>Mermithoidea</taxon>
        <taxon>Mermithidae</taxon>
        <taxon>Romanomermis</taxon>
    </lineage>
</organism>
<dbReference type="AlphaFoldDB" id="A0A915IXW5"/>
<evidence type="ECO:0000313" key="2">
    <source>
        <dbReference type="WBParaSite" id="nRc.2.0.1.t19041-RA"/>
    </source>
</evidence>
<accession>A0A915IXW5</accession>
<proteinExistence type="predicted"/>